<dbReference type="InterPro" id="IPR008972">
    <property type="entry name" value="Cupredoxin"/>
</dbReference>
<evidence type="ECO:0000256" key="2">
    <source>
        <dbReference type="ARBA" id="ARBA00023008"/>
    </source>
</evidence>
<sequence length="190" mass="20413">MTWQPLRRQVLQGMVVAATGGLAGCSNDSTNDDRKASNATSVDGKTQTTAEPQPQTATATATRTPVANPEEKVDNWLKHAQIYDGTILDERDQPRVTVSVGADAKDGFDGFSFDPPAIRITTGTEVTWLWTGDGGKHNVTEIDGGFTSGEPESGGGTMFVHTFDQAGLYRYKCTSHGNELNMRGAVIVEY</sequence>
<comment type="caution">
    <text evidence="5">The sequence shown here is derived from an EMBL/GenBank/DDBJ whole genome shotgun (WGS) entry which is preliminary data.</text>
</comment>
<dbReference type="Proteomes" id="UP001597119">
    <property type="component" value="Unassembled WGS sequence"/>
</dbReference>
<dbReference type="Pfam" id="PF00127">
    <property type="entry name" value="Copper-bind"/>
    <property type="match status" value="1"/>
</dbReference>
<feature type="region of interest" description="Disordered" evidence="3">
    <location>
        <begin position="21"/>
        <end position="72"/>
    </location>
</feature>
<dbReference type="GO" id="GO:0046872">
    <property type="term" value="F:metal ion binding"/>
    <property type="evidence" value="ECO:0007669"/>
    <property type="project" value="UniProtKB-KW"/>
</dbReference>
<keyword evidence="2" id="KW-0186">Copper</keyword>
<dbReference type="RefSeq" id="WP_247372522.1">
    <property type="nucleotide sequence ID" value="NZ_JALLGV010000001.1"/>
</dbReference>
<dbReference type="InterPro" id="IPR000923">
    <property type="entry name" value="BlueCu_1"/>
</dbReference>
<organism evidence="5 6">
    <name type="scientific">Halorientalis brevis</name>
    <dbReference type="NCBI Taxonomy" id="1126241"/>
    <lineage>
        <taxon>Archaea</taxon>
        <taxon>Methanobacteriati</taxon>
        <taxon>Methanobacteriota</taxon>
        <taxon>Stenosarchaea group</taxon>
        <taxon>Halobacteria</taxon>
        <taxon>Halobacteriales</taxon>
        <taxon>Haloarculaceae</taxon>
        <taxon>Halorientalis</taxon>
    </lineage>
</organism>
<evidence type="ECO:0000313" key="6">
    <source>
        <dbReference type="Proteomes" id="UP001597119"/>
    </source>
</evidence>
<dbReference type="AlphaFoldDB" id="A0ABD6CCQ3"/>
<dbReference type="NCBIfam" id="TIGR03102">
    <property type="entry name" value="halo_cynanin"/>
    <property type="match status" value="1"/>
</dbReference>
<feature type="compositionally biased region" description="Low complexity" evidence="3">
    <location>
        <begin position="46"/>
        <end position="65"/>
    </location>
</feature>
<dbReference type="PROSITE" id="PS51257">
    <property type="entry name" value="PROKAR_LIPOPROTEIN"/>
    <property type="match status" value="1"/>
</dbReference>
<protein>
    <submittedName>
        <fullName evidence="5">Halocyanin domain-containing protein</fullName>
    </submittedName>
</protein>
<dbReference type="SUPFAM" id="SSF49503">
    <property type="entry name" value="Cupredoxins"/>
    <property type="match status" value="1"/>
</dbReference>
<gene>
    <name evidence="5" type="ORF">ACFR9U_11565</name>
</gene>
<proteinExistence type="predicted"/>
<evidence type="ECO:0000259" key="4">
    <source>
        <dbReference type="Pfam" id="PF00127"/>
    </source>
</evidence>
<keyword evidence="6" id="KW-1185">Reference proteome</keyword>
<name>A0ABD6CCQ3_9EURY</name>
<accession>A0ABD6CCQ3</accession>
<evidence type="ECO:0000256" key="3">
    <source>
        <dbReference type="SAM" id="MobiDB-lite"/>
    </source>
</evidence>
<evidence type="ECO:0000256" key="1">
    <source>
        <dbReference type="ARBA" id="ARBA00022723"/>
    </source>
</evidence>
<dbReference type="InterPro" id="IPR017533">
    <property type="entry name" value="Halocyanin"/>
</dbReference>
<keyword evidence="1" id="KW-0479">Metal-binding</keyword>
<feature type="domain" description="Blue (type 1) copper" evidence="4">
    <location>
        <begin position="109"/>
        <end position="189"/>
    </location>
</feature>
<dbReference type="Gene3D" id="2.60.40.420">
    <property type="entry name" value="Cupredoxins - blue copper proteins"/>
    <property type="match status" value="1"/>
</dbReference>
<reference evidence="5 6" key="1">
    <citation type="journal article" date="2019" name="Int. J. Syst. Evol. Microbiol.">
        <title>The Global Catalogue of Microorganisms (GCM) 10K type strain sequencing project: providing services to taxonomists for standard genome sequencing and annotation.</title>
        <authorList>
            <consortium name="The Broad Institute Genomics Platform"/>
            <consortium name="The Broad Institute Genome Sequencing Center for Infectious Disease"/>
            <person name="Wu L."/>
            <person name="Ma J."/>
        </authorList>
    </citation>
    <scope>NUCLEOTIDE SEQUENCE [LARGE SCALE GENOMIC DNA]</scope>
    <source>
        <strain evidence="5 6">CGMCC 1.12125</strain>
    </source>
</reference>
<dbReference type="EMBL" id="JBHUDJ010000003">
    <property type="protein sequence ID" value="MFD1587624.1"/>
    <property type="molecule type" value="Genomic_DNA"/>
</dbReference>
<evidence type="ECO:0000313" key="5">
    <source>
        <dbReference type="EMBL" id="MFD1587624.1"/>
    </source>
</evidence>
<dbReference type="CDD" id="cd04220">
    <property type="entry name" value="Halocyanin"/>
    <property type="match status" value="1"/>
</dbReference>